<dbReference type="InterPro" id="IPR036365">
    <property type="entry name" value="PGBD-like_sf"/>
</dbReference>
<dbReference type="InterPro" id="IPR002477">
    <property type="entry name" value="Peptidoglycan-bd-like"/>
</dbReference>
<gene>
    <name evidence="3" type="ORF">HEQ75_21225</name>
</gene>
<feature type="domain" description="Peptidoglycan binding-like" evidence="2">
    <location>
        <begin position="154"/>
        <end position="203"/>
    </location>
</feature>
<evidence type="ECO:0000313" key="3">
    <source>
        <dbReference type="EMBL" id="NKC33397.1"/>
    </source>
</evidence>
<keyword evidence="1" id="KW-0732">Signal</keyword>
<feature type="chain" id="PRO_5045932288" evidence="1">
    <location>
        <begin position="33"/>
        <end position="207"/>
    </location>
</feature>
<dbReference type="EMBL" id="JAAVNE010000044">
    <property type="protein sequence ID" value="NKC33397.1"/>
    <property type="molecule type" value="Genomic_DNA"/>
</dbReference>
<dbReference type="InterPro" id="IPR036366">
    <property type="entry name" value="PGBDSf"/>
</dbReference>
<dbReference type="SUPFAM" id="SSF47090">
    <property type="entry name" value="PGBD-like"/>
    <property type="match status" value="1"/>
</dbReference>
<dbReference type="Proteomes" id="UP000787635">
    <property type="component" value="Unassembled WGS sequence"/>
</dbReference>
<keyword evidence="4" id="KW-1185">Reference proteome</keyword>
<dbReference type="RefSeq" id="WP_168034124.1">
    <property type="nucleotide sequence ID" value="NZ_JAAVNE010000044.1"/>
</dbReference>
<dbReference type="Gene3D" id="1.10.101.10">
    <property type="entry name" value="PGBD-like superfamily/PGBD"/>
    <property type="match status" value="1"/>
</dbReference>
<dbReference type="Pfam" id="PF01471">
    <property type="entry name" value="PG_binding_1"/>
    <property type="match status" value="1"/>
</dbReference>
<organism evidence="3 4">
    <name type="scientific">Falsiroseomonas selenitidurans</name>
    <dbReference type="NCBI Taxonomy" id="2716335"/>
    <lineage>
        <taxon>Bacteria</taxon>
        <taxon>Pseudomonadati</taxon>
        <taxon>Pseudomonadota</taxon>
        <taxon>Alphaproteobacteria</taxon>
        <taxon>Acetobacterales</taxon>
        <taxon>Roseomonadaceae</taxon>
        <taxon>Falsiroseomonas</taxon>
    </lineage>
</organism>
<evidence type="ECO:0000259" key="2">
    <source>
        <dbReference type="Pfam" id="PF01471"/>
    </source>
</evidence>
<feature type="signal peptide" evidence="1">
    <location>
        <begin position="1"/>
        <end position="32"/>
    </location>
</feature>
<name>A0ABX1ECZ9_9PROT</name>
<evidence type="ECO:0000256" key="1">
    <source>
        <dbReference type="SAM" id="SignalP"/>
    </source>
</evidence>
<evidence type="ECO:0000313" key="4">
    <source>
        <dbReference type="Proteomes" id="UP000787635"/>
    </source>
</evidence>
<protein>
    <submittedName>
        <fullName evidence="3">Peptidoglycan-binding protein</fullName>
    </submittedName>
</protein>
<sequence>MRSVLHHRRMRIAALAFSLGCLAMAAPGRAMAADNTGNYSVRGIGSSTCQQYAGAVDGNTPDLRGFIAWMEGALTTVNRLSPNLFDAVPFNSAGAFAAVVLQICRQAPALQFNAALMRGLERMNPIRVTTNSPWVEMTVGTNRVTLRAETLAGAQARLGALGLLSTPPDGRFTVATRDAIKRFQQIRRMNVTELPDPDTIMALMVGR</sequence>
<proteinExistence type="predicted"/>
<accession>A0ABX1ECZ9</accession>
<reference evidence="3 4" key="1">
    <citation type="submission" date="2020-03" db="EMBL/GenBank/DDBJ databases">
        <title>Roseomonas selenitidurans sp. nov. isolated from urban soil.</title>
        <authorList>
            <person name="Liu H."/>
        </authorList>
    </citation>
    <scope>NUCLEOTIDE SEQUENCE [LARGE SCALE GENOMIC DNA]</scope>
    <source>
        <strain evidence="3 4">BU-1</strain>
    </source>
</reference>
<comment type="caution">
    <text evidence="3">The sequence shown here is derived from an EMBL/GenBank/DDBJ whole genome shotgun (WGS) entry which is preliminary data.</text>
</comment>